<protein>
    <submittedName>
        <fullName evidence="1">Uncharacterized protein</fullName>
    </submittedName>
</protein>
<evidence type="ECO:0000313" key="2">
    <source>
        <dbReference type="Proteomes" id="UP000023152"/>
    </source>
</evidence>
<dbReference type="AlphaFoldDB" id="X6MCV3"/>
<proteinExistence type="predicted"/>
<gene>
    <name evidence="1" type="ORF">RFI_25539</name>
</gene>
<sequence>YKKKKRKKTIKSKGTFAQFFDLQHYPFDCHRLRFHLDLTVDTSLAQFSTDHIKVSMTKNCEALGVGGTDWDQKKKKFIKLIESTENYTFFFSPSPIPSKKKGGVAIVVG</sequence>
<accession>X6MCV3</accession>
<dbReference type="Proteomes" id="UP000023152">
    <property type="component" value="Unassembled WGS sequence"/>
</dbReference>
<keyword evidence="2" id="KW-1185">Reference proteome</keyword>
<comment type="caution">
    <text evidence="1">The sequence shown here is derived from an EMBL/GenBank/DDBJ whole genome shotgun (WGS) entry which is preliminary data.</text>
</comment>
<reference evidence="1 2" key="1">
    <citation type="journal article" date="2013" name="Curr. Biol.">
        <title>The Genome of the Foraminiferan Reticulomyxa filosa.</title>
        <authorList>
            <person name="Glockner G."/>
            <person name="Hulsmann N."/>
            <person name="Schleicher M."/>
            <person name="Noegel A.A."/>
            <person name="Eichinger L."/>
            <person name="Gallinger C."/>
            <person name="Pawlowski J."/>
            <person name="Sierra R."/>
            <person name="Euteneuer U."/>
            <person name="Pillet L."/>
            <person name="Moustafa A."/>
            <person name="Platzer M."/>
            <person name="Groth M."/>
            <person name="Szafranski K."/>
            <person name="Schliwa M."/>
        </authorList>
    </citation>
    <scope>NUCLEOTIDE SEQUENCE [LARGE SCALE GENOMIC DNA]</scope>
</reference>
<organism evidence="1 2">
    <name type="scientific">Reticulomyxa filosa</name>
    <dbReference type="NCBI Taxonomy" id="46433"/>
    <lineage>
        <taxon>Eukaryota</taxon>
        <taxon>Sar</taxon>
        <taxon>Rhizaria</taxon>
        <taxon>Retaria</taxon>
        <taxon>Foraminifera</taxon>
        <taxon>Monothalamids</taxon>
        <taxon>Reticulomyxidae</taxon>
        <taxon>Reticulomyxa</taxon>
    </lineage>
</organism>
<feature type="non-terminal residue" evidence="1">
    <location>
        <position position="1"/>
    </location>
</feature>
<evidence type="ECO:0000313" key="1">
    <source>
        <dbReference type="EMBL" id="ETO11838.1"/>
    </source>
</evidence>
<dbReference type="EMBL" id="ASPP01021970">
    <property type="protein sequence ID" value="ETO11838.1"/>
    <property type="molecule type" value="Genomic_DNA"/>
</dbReference>
<name>X6MCV3_RETFI</name>